<accession>A0AA89I2S3</accession>
<proteinExistence type="predicted"/>
<comment type="caution">
    <text evidence="2">The sequence shown here is derived from an EMBL/GenBank/DDBJ whole genome shotgun (WGS) entry which is preliminary data.</text>
</comment>
<dbReference type="Proteomes" id="UP000050823">
    <property type="component" value="Unassembled WGS sequence"/>
</dbReference>
<organism evidence="2 3">
    <name type="scientific">Latilactobacillus graminis DSM 20719</name>
    <dbReference type="NCBI Taxonomy" id="1423752"/>
    <lineage>
        <taxon>Bacteria</taxon>
        <taxon>Bacillati</taxon>
        <taxon>Bacillota</taxon>
        <taxon>Bacilli</taxon>
        <taxon>Lactobacillales</taxon>
        <taxon>Lactobacillaceae</taxon>
        <taxon>Latilactobacillus</taxon>
    </lineage>
</organism>
<keyword evidence="1" id="KW-1133">Transmembrane helix</keyword>
<keyword evidence="1" id="KW-0472">Membrane</keyword>
<dbReference type="EMBL" id="AYZB01000020">
    <property type="protein sequence ID" value="KRM23387.1"/>
    <property type="molecule type" value="Genomic_DNA"/>
</dbReference>
<protein>
    <submittedName>
        <fullName evidence="2">Uncharacterized protein</fullName>
    </submittedName>
</protein>
<evidence type="ECO:0000313" key="3">
    <source>
        <dbReference type="Proteomes" id="UP000050823"/>
    </source>
</evidence>
<feature type="transmembrane region" description="Helical" evidence="1">
    <location>
        <begin position="225"/>
        <end position="248"/>
    </location>
</feature>
<reference evidence="2 3" key="1">
    <citation type="journal article" date="2015" name="Genome Announc.">
        <title>Expanding the biotechnology potential of lactobacilli through comparative genomics of 213 strains and associated genera.</title>
        <authorList>
            <person name="Sun Z."/>
            <person name="Harris H.M."/>
            <person name="McCann A."/>
            <person name="Guo C."/>
            <person name="Argimon S."/>
            <person name="Zhang W."/>
            <person name="Yang X."/>
            <person name="Jeffery I.B."/>
            <person name="Cooney J.C."/>
            <person name="Kagawa T.F."/>
            <person name="Liu W."/>
            <person name="Song Y."/>
            <person name="Salvetti E."/>
            <person name="Wrobel A."/>
            <person name="Rasinkangas P."/>
            <person name="Parkhill J."/>
            <person name="Rea M.C."/>
            <person name="O'Sullivan O."/>
            <person name="Ritari J."/>
            <person name="Douillard F.P."/>
            <person name="Paul Ross R."/>
            <person name="Yang R."/>
            <person name="Briner A.E."/>
            <person name="Felis G.E."/>
            <person name="de Vos W.M."/>
            <person name="Barrangou R."/>
            <person name="Klaenhammer T.R."/>
            <person name="Caufield P.W."/>
            <person name="Cui Y."/>
            <person name="Zhang H."/>
            <person name="O'Toole P.W."/>
        </authorList>
    </citation>
    <scope>NUCLEOTIDE SEQUENCE [LARGE SCALE GENOMIC DNA]</scope>
    <source>
        <strain evidence="2 3">DSM 20719</strain>
    </source>
</reference>
<name>A0AA89I2S3_9LACO</name>
<evidence type="ECO:0000256" key="1">
    <source>
        <dbReference type="SAM" id="Phobius"/>
    </source>
</evidence>
<dbReference type="AlphaFoldDB" id="A0AA89I2S3"/>
<dbReference type="Gene3D" id="3.20.20.80">
    <property type="entry name" value="Glycosidases"/>
    <property type="match status" value="1"/>
</dbReference>
<gene>
    <name evidence="2" type="ORF">FC90_GL000342</name>
</gene>
<keyword evidence="1" id="KW-0812">Transmembrane</keyword>
<sequence>MQGVNAAFNQIDRFRVGIYGTRNVAQHVIDSGLAVYAFVSDMSTGYSGNLGYPMAKLLGGHINNVIDFELGKEYLIGANQFMRVTFEGEMGAGDGPVKIKNGVIEEVELAKQLEKQFGSYNETELTALFNKTGITSLGAKISNGGVKISAEMTTGGLLITMEESIKGMMHQDNLPLDCKVIYKVLIYNGYFSGNDVLKVLETDAEKIRAGVLIGLDWLTNQIKPIWVEIGAFLAILAALLPYVAAAALA</sequence>
<evidence type="ECO:0000313" key="2">
    <source>
        <dbReference type="EMBL" id="KRM23387.1"/>
    </source>
</evidence>